<dbReference type="SUPFAM" id="SSF51735">
    <property type="entry name" value="NAD(P)-binding Rossmann-fold domains"/>
    <property type="match status" value="1"/>
</dbReference>
<dbReference type="Gene3D" id="3.40.50.720">
    <property type="entry name" value="NAD(P)-binding Rossmann-like Domain"/>
    <property type="match status" value="1"/>
</dbReference>
<dbReference type="PANTHER" id="PTHR43796">
    <property type="entry name" value="CARBOXYNORSPERMIDINE SYNTHASE"/>
    <property type="match status" value="1"/>
</dbReference>
<evidence type="ECO:0000313" key="2">
    <source>
        <dbReference type="EMBL" id="TDP12844.1"/>
    </source>
</evidence>
<dbReference type="Pfam" id="PF03435">
    <property type="entry name" value="Sacchrp_dh_NADP"/>
    <property type="match status" value="1"/>
</dbReference>
<accession>A0A4R6NF26</accession>
<dbReference type="PANTHER" id="PTHR43796:SF2">
    <property type="entry name" value="CARBOXYNORSPERMIDINE SYNTHASE"/>
    <property type="match status" value="1"/>
</dbReference>
<reference evidence="2 3" key="1">
    <citation type="submission" date="2019-03" db="EMBL/GenBank/DDBJ databases">
        <title>Genomic Encyclopedia of Type Strains, Phase IV (KMG-IV): sequencing the most valuable type-strain genomes for metagenomic binning, comparative biology and taxonomic classification.</title>
        <authorList>
            <person name="Goeker M."/>
        </authorList>
    </citation>
    <scope>NUCLEOTIDE SEQUENCE [LARGE SCALE GENOMIC DNA]</scope>
    <source>
        <strain evidence="2 3">DSM 25082</strain>
    </source>
</reference>
<evidence type="ECO:0000313" key="3">
    <source>
        <dbReference type="Proteomes" id="UP000295357"/>
    </source>
</evidence>
<comment type="caution">
    <text evidence="2">The sequence shown here is derived from an EMBL/GenBank/DDBJ whole genome shotgun (WGS) entry which is preliminary data.</text>
</comment>
<dbReference type="RefSeq" id="WP_133601780.1">
    <property type="nucleotide sequence ID" value="NZ_JAUFPJ010000015.1"/>
</dbReference>
<proteinExistence type="predicted"/>
<dbReference type="AlphaFoldDB" id="A0A4R6NF26"/>
<dbReference type="Proteomes" id="UP000295357">
    <property type="component" value="Unassembled WGS sequence"/>
</dbReference>
<dbReference type="InterPro" id="IPR036291">
    <property type="entry name" value="NAD(P)-bd_dom_sf"/>
</dbReference>
<dbReference type="EMBL" id="SNXE01000001">
    <property type="protein sequence ID" value="TDP12844.1"/>
    <property type="molecule type" value="Genomic_DNA"/>
</dbReference>
<feature type="domain" description="Saccharopine dehydrogenase NADP binding" evidence="1">
    <location>
        <begin position="6"/>
        <end position="109"/>
    </location>
</feature>
<keyword evidence="3" id="KW-1185">Reference proteome</keyword>
<name>A0A4R6NF26_9BURK</name>
<gene>
    <name evidence="2" type="ORF">DFR39_101318</name>
</gene>
<dbReference type="OrthoDB" id="528778at2"/>
<evidence type="ECO:0000259" key="1">
    <source>
        <dbReference type="Pfam" id="PF03435"/>
    </source>
</evidence>
<dbReference type="InterPro" id="IPR005097">
    <property type="entry name" value="Sacchrp_dh_NADP-bd"/>
</dbReference>
<organism evidence="2 3">
    <name type="scientific">Roseateles asaccharophilus</name>
    <dbReference type="NCBI Taxonomy" id="582607"/>
    <lineage>
        <taxon>Bacteria</taxon>
        <taxon>Pseudomonadati</taxon>
        <taxon>Pseudomonadota</taxon>
        <taxon>Betaproteobacteria</taxon>
        <taxon>Burkholderiales</taxon>
        <taxon>Sphaerotilaceae</taxon>
        <taxon>Roseateles</taxon>
    </lineage>
</organism>
<protein>
    <submittedName>
        <fullName evidence="2">Saccharopine dehydrogenase-like protein</fullName>
    </submittedName>
</protein>
<sequence>MPGCTVLILGGYGFFGRRLVERLARQRSLRLIIAGRSLAKGEALAAQLRAQAKASMVCIAMDVQAGDLASRIASTGAQVVVHTCGPFQGQGYEVARACLAAGSHYIDLADGRQFVAGISALDEEARLARLCLLSGASSVPALSSAAVDQLSRDMLAVRSIDIGISPGNRTDRGLATVKAILGYCGKRLPGDGAAPVFGWAGRWRHAYPAPVGLRNLSPCDVPDLELLAPRYPGVPRVRFGAGLELGLLHRGMNLMAWLVRRGFVSDWSVHARWLKRAADLLQAFGSDAGAMHVGVVGESATGERLERLWHLVATAGDGPYVPTLAAAALVRRVSDGRPPAAGARPAMGLLTLEDFIFEASGLHISMAEVR</sequence>